<comment type="caution">
    <text evidence="4">The sequence shown here is derived from an EMBL/GenBank/DDBJ whole genome shotgun (WGS) entry which is preliminary data.</text>
</comment>
<dbReference type="SUPFAM" id="SSF55729">
    <property type="entry name" value="Acyl-CoA N-acyltransferases (Nat)"/>
    <property type="match status" value="1"/>
</dbReference>
<dbReference type="AlphaFoldDB" id="A0A162F2M4"/>
<dbReference type="RefSeq" id="WP_061947523.1">
    <property type="nucleotide sequence ID" value="NZ_LTAO01000002.1"/>
</dbReference>
<dbReference type="OrthoDB" id="162775at2"/>
<evidence type="ECO:0000256" key="2">
    <source>
        <dbReference type="ARBA" id="ARBA00023315"/>
    </source>
</evidence>
<keyword evidence="1" id="KW-0808">Transferase</keyword>
<dbReference type="PROSITE" id="PS51186">
    <property type="entry name" value="GNAT"/>
    <property type="match status" value="1"/>
</dbReference>
<name>A0A162F2M4_9BACI</name>
<evidence type="ECO:0000256" key="1">
    <source>
        <dbReference type="ARBA" id="ARBA00022679"/>
    </source>
</evidence>
<dbReference type="PANTHER" id="PTHR43420:SF47">
    <property type="entry name" value="N-ACETYLTRANSFERASE DOMAIN-CONTAINING PROTEIN"/>
    <property type="match status" value="1"/>
</dbReference>
<protein>
    <recommendedName>
        <fullName evidence="3">N-acetyltransferase domain-containing protein</fullName>
    </recommendedName>
</protein>
<dbReference type="PANTHER" id="PTHR43420">
    <property type="entry name" value="ACETYLTRANSFERASE"/>
    <property type="match status" value="1"/>
</dbReference>
<organism evidence="4 5">
    <name type="scientific">Alkalihalobacillus trypoxylicola</name>
    <dbReference type="NCBI Taxonomy" id="519424"/>
    <lineage>
        <taxon>Bacteria</taxon>
        <taxon>Bacillati</taxon>
        <taxon>Bacillota</taxon>
        <taxon>Bacilli</taxon>
        <taxon>Bacillales</taxon>
        <taxon>Bacillaceae</taxon>
        <taxon>Alkalihalobacillus</taxon>
    </lineage>
</organism>
<dbReference type="Gene3D" id="3.40.630.30">
    <property type="match status" value="1"/>
</dbReference>
<dbReference type="Proteomes" id="UP000075806">
    <property type="component" value="Unassembled WGS sequence"/>
</dbReference>
<dbReference type="InterPro" id="IPR000182">
    <property type="entry name" value="GNAT_dom"/>
</dbReference>
<reference evidence="4" key="1">
    <citation type="submission" date="2016-02" db="EMBL/GenBank/DDBJ databases">
        <title>Genome sequence of Bacillus trypoxylicola KCTC 13244(T).</title>
        <authorList>
            <person name="Jeong H."/>
            <person name="Park S.-H."/>
            <person name="Choi S.-K."/>
        </authorList>
    </citation>
    <scope>NUCLEOTIDE SEQUENCE [LARGE SCALE GENOMIC DNA]</scope>
    <source>
        <strain evidence="4">KCTC 13244</strain>
    </source>
</reference>
<proteinExistence type="predicted"/>
<dbReference type="GO" id="GO:0016747">
    <property type="term" value="F:acyltransferase activity, transferring groups other than amino-acyl groups"/>
    <property type="evidence" value="ECO:0007669"/>
    <property type="project" value="InterPro"/>
</dbReference>
<evidence type="ECO:0000313" key="5">
    <source>
        <dbReference type="Proteomes" id="UP000075806"/>
    </source>
</evidence>
<dbReference type="InterPro" id="IPR050680">
    <property type="entry name" value="YpeA/RimI_acetyltransf"/>
</dbReference>
<evidence type="ECO:0000313" key="4">
    <source>
        <dbReference type="EMBL" id="KYG34353.1"/>
    </source>
</evidence>
<dbReference type="InterPro" id="IPR016181">
    <property type="entry name" value="Acyl_CoA_acyltransferase"/>
</dbReference>
<dbReference type="CDD" id="cd04301">
    <property type="entry name" value="NAT_SF"/>
    <property type="match status" value="1"/>
</dbReference>
<sequence>MNELYSFKKIGNHIERNNYIPFLSIADEKEVVISYLNKGDLFELNHQKETVAVALCMVEKDFIEIKNIAVIPSYQGQGVGKYFLTMLEHFYKDRGAEYMHVGTANSSISNLAFYQRAGYRMREIRKGFFENYPNEIFENGIKAMDLIMLHKTLD</sequence>
<accession>A0A162F2M4</accession>
<keyword evidence="5" id="KW-1185">Reference proteome</keyword>
<evidence type="ECO:0000259" key="3">
    <source>
        <dbReference type="PROSITE" id="PS51186"/>
    </source>
</evidence>
<gene>
    <name evidence="4" type="ORF">AZF04_14270</name>
</gene>
<keyword evidence="2" id="KW-0012">Acyltransferase</keyword>
<feature type="domain" description="N-acetyltransferase" evidence="3">
    <location>
        <begin position="1"/>
        <end position="139"/>
    </location>
</feature>
<dbReference type="Pfam" id="PF00583">
    <property type="entry name" value="Acetyltransf_1"/>
    <property type="match status" value="1"/>
</dbReference>
<dbReference type="EMBL" id="LTAO01000002">
    <property type="protein sequence ID" value="KYG34353.1"/>
    <property type="molecule type" value="Genomic_DNA"/>
</dbReference>